<evidence type="ECO:0000259" key="2">
    <source>
        <dbReference type="Pfam" id="PF07995"/>
    </source>
</evidence>
<dbReference type="EMBL" id="CP091507">
    <property type="protein sequence ID" value="UOO79110.1"/>
    <property type="molecule type" value="Genomic_DNA"/>
</dbReference>
<evidence type="ECO:0000313" key="6">
    <source>
        <dbReference type="Proteomes" id="UP000829756"/>
    </source>
</evidence>
<feature type="domain" description="Glucose/Sorbosone dehydrogenase" evidence="2">
    <location>
        <begin position="351"/>
        <end position="432"/>
    </location>
</feature>
<dbReference type="PANTHER" id="PTHR19328">
    <property type="entry name" value="HEDGEHOG-INTERACTING PROTEIN"/>
    <property type="match status" value="1"/>
</dbReference>
<name>A0AAE9KGP3_9NEIS</name>
<evidence type="ECO:0000256" key="1">
    <source>
        <dbReference type="SAM" id="SignalP"/>
    </source>
</evidence>
<reference evidence="4" key="2">
    <citation type="submission" date="2021-12" db="EMBL/GenBank/DDBJ databases">
        <authorList>
            <person name="Veyrier F.J."/>
        </authorList>
    </citation>
    <scope>NUCLEOTIDE SEQUENCE</scope>
    <source>
        <strain evidence="4">1258/02</strain>
    </source>
</reference>
<dbReference type="PANTHER" id="PTHR19328:SF13">
    <property type="entry name" value="HIPL1 PROTEIN"/>
    <property type="match status" value="1"/>
</dbReference>
<evidence type="ECO:0000313" key="3">
    <source>
        <dbReference type="EMBL" id="TCP02709.1"/>
    </source>
</evidence>
<dbReference type="AlphaFoldDB" id="A0AAE9KGP3"/>
<dbReference type="Proteomes" id="UP000829756">
    <property type="component" value="Chromosome"/>
</dbReference>
<dbReference type="SUPFAM" id="SSF50952">
    <property type="entry name" value="Soluble quinoprotein glucose dehydrogenase"/>
    <property type="match status" value="1"/>
</dbReference>
<accession>A0AAE9KGP3</accession>
<keyword evidence="5" id="KW-1185">Reference proteome</keyword>
<gene>
    <name evidence="3" type="ORF">EV680_1233</name>
    <name evidence="4" type="ORF">LVJ78_10495</name>
</gene>
<dbReference type="Proteomes" id="UP000294721">
    <property type="component" value="Unassembled WGS sequence"/>
</dbReference>
<dbReference type="InterPro" id="IPR011041">
    <property type="entry name" value="Quinoprot_gluc/sorb_DH_b-prop"/>
</dbReference>
<dbReference type="InterPro" id="IPR011042">
    <property type="entry name" value="6-blade_b-propeller_TolB-like"/>
</dbReference>
<organism evidence="4 6">
    <name type="scientific">Uruburuella suis</name>
    <dbReference type="NCBI Taxonomy" id="252130"/>
    <lineage>
        <taxon>Bacteria</taxon>
        <taxon>Pseudomonadati</taxon>
        <taxon>Pseudomonadota</taxon>
        <taxon>Betaproteobacteria</taxon>
        <taxon>Neisseriales</taxon>
        <taxon>Neisseriaceae</taxon>
        <taxon>Uruburuella</taxon>
    </lineage>
</organism>
<evidence type="ECO:0000313" key="4">
    <source>
        <dbReference type="EMBL" id="UOO79110.1"/>
    </source>
</evidence>
<dbReference type="EMBL" id="SLXE01000023">
    <property type="protein sequence ID" value="TCP02709.1"/>
    <property type="molecule type" value="Genomic_DNA"/>
</dbReference>
<proteinExistence type="predicted"/>
<dbReference type="Pfam" id="PF07995">
    <property type="entry name" value="GSDH"/>
    <property type="match status" value="2"/>
</dbReference>
<reference evidence="4" key="3">
    <citation type="journal article" date="2022" name="Res Sq">
        <title>Evolution of multicellular longitudinally dividing oral cavity symbionts (Neisseriaceae).</title>
        <authorList>
            <person name="Nyongesa S."/>
            <person name="Weber P."/>
            <person name="Bernet E."/>
            <person name="Pullido F."/>
            <person name="Nieckarz M."/>
            <person name="Delaby M."/>
            <person name="Nieves C."/>
            <person name="Viehboeck T."/>
            <person name="Krause N."/>
            <person name="Rivera-Millot A."/>
            <person name="Nakamura A."/>
            <person name="Vischer N."/>
            <person name="VanNieuwenhze M."/>
            <person name="Brun Y."/>
            <person name="Cava F."/>
            <person name="Bulgheresi S."/>
            <person name="Veyrier F."/>
        </authorList>
    </citation>
    <scope>NUCLEOTIDE SEQUENCE</scope>
    <source>
        <strain evidence="4">1258/02</strain>
    </source>
</reference>
<feature type="chain" id="PRO_5041985751" evidence="1">
    <location>
        <begin position="22"/>
        <end position="460"/>
    </location>
</feature>
<reference evidence="3 5" key="1">
    <citation type="submission" date="2019-03" db="EMBL/GenBank/DDBJ databases">
        <title>Genomic Encyclopedia of Type Strains, Phase IV (KMG-IV): sequencing the most valuable type-strain genomes for metagenomic binning, comparative biology and taxonomic classification.</title>
        <authorList>
            <person name="Goeker M."/>
        </authorList>
    </citation>
    <scope>NUCLEOTIDE SEQUENCE [LARGE SCALE GENOMIC DNA]</scope>
    <source>
        <strain evidence="3 5">DSM 17474</strain>
    </source>
</reference>
<dbReference type="RefSeq" id="WP_132954338.1">
    <property type="nucleotide sequence ID" value="NZ_CP091507.1"/>
</dbReference>
<dbReference type="InterPro" id="IPR012938">
    <property type="entry name" value="Glc/Sorbosone_DH"/>
</dbReference>
<keyword evidence="1" id="KW-0732">Signal</keyword>
<sequence length="460" mass="50435">MKYKLISLAAACGFAAAPALAAPQHIAAAEPFEASVLTSGLNGPWDMVWGPDNFLWITERQGKSIARINPQTGERKELITFENAFAAPPHEGVLGLALAPDFLKRGSRNYVYTAYTYKTGEQEYARIVRLQYDAKAGKLGNEQVIIDRLPASHDHNAGRLRFGPDGKLYYTLGDQGRNQGSLYCQPIEAQRTPTAAEIAKQDYSSYVGSSLRLNADGSIPRDNPVINGVKSHMFTYGHRNPQGLVFVGNRLYSSEQGPSSDDEINILEAGGNYGWPNVSGFRDNQGYVYADYSAAPNCAGVKFDSNVIPAGVPTHKETEFSAPNYREPVKTFYTVNSQYNFTDPKCGQMAYLCWSTIAPASIAYYPKNGKIEAWRNSLLVTSLKNGALYRVRLNEDGSQTQGDVAKYFKTENRYRMVVVSPDGGKIYVATDSVGNGTKADGTPINTMANPGSIIVFEYKP</sequence>
<dbReference type="Gene3D" id="2.120.10.30">
    <property type="entry name" value="TolB, C-terminal domain"/>
    <property type="match status" value="1"/>
</dbReference>
<feature type="signal peptide" evidence="1">
    <location>
        <begin position="1"/>
        <end position="21"/>
    </location>
</feature>
<dbReference type="KEGG" id="usu:LVJ78_10495"/>
<dbReference type="NCBIfam" id="TIGR03606">
    <property type="entry name" value="non_repeat_PQQ"/>
    <property type="match status" value="1"/>
</dbReference>
<evidence type="ECO:0000313" key="5">
    <source>
        <dbReference type="Proteomes" id="UP000294721"/>
    </source>
</evidence>
<feature type="domain" description="Glucose/Sorbosone dehydrogenase" evidence="2">
    <location>
        <begin position="41"/>
        <end position="314"/>
    </location>
</feature>
<dbReference type="InterPro" id="IPR019893">
    <property type="entry name" value="SndH-like"/>
</dbReference>
<protein>
    <submittedName>
        <fullName evidence="3">PQQ-dependent dehydrogenase (S-GDH family)</fullName>
    </submittedName>
    <submittedName>
        <fullName evidence="4">PQQ-dependent sugar dehydrogenase</fullName>
    </submittedName>
</protein>